<evidence type="ECO:0000313" key="13">
    <source>
        <dbReference type="EMBL" id="KAF5743483.1"/>
    </source>
</evidence>
<evidence type="ECO:0000256" key="4">
    <source>
        <dbReference type="ARBA" id="ARBA00008661"/>
    </source>
</evidence>
<dbReference type="InterPro" id="IPR002659">
    <property type="entry name" value="Glyco_trans_31"/>
</dbReference>
<dbReference type="AlphaFoldDB" id="A0A7J7DAV8"/>
<reference evidence="13 14" key="1">
    <citation type="journal article" date="2020" name="Nat. Commun.">
        <title>Genome of Tripterygium wilfordii and identification of cytochrome P450 involved in triptolide biosynthesis.</title>
        <authorList>
            <person name="Tu L."/>
            <person name="Su P."/>
            <person name="Zhang Z."/>
            <person name="Gao L."/>
            <person name="Wang J."/>
            <person name="Hu T."/>
            <person name="Zhou J."/>
            <person name="Zhang Y."/>
            <person name="Zhao Y."/>
            <person name="Liu Y."/>
            <person name="Song Y."/>
            <person name="Tong Y."/>
            <person name="Lu Y."/>
            <person name="Yang J."/>
            <person name="Xu C."/>
            <person name="Jia M."/>
            <person name="Peters R.J."/>
            <person name="Huang L."/>
            <person name="Gao W."/>
        </authorList>
    </citation>
    <scope>NUCLEOTIDE SEQUENCE [LARGE SCALE GENOMIC DNA]</scope>
    <source>
        <strain evidence="14">cv. XIE 37</strain>
        <tissue evidence="13">Leaf</tissue>
    </source>
</reference>
<evidence type="ECO:0000256" key="5">
    <source>
        <dbReference type="ARBA" id="ARBA00022676"/>
    </source>
</evidence>
<evidence type="ECO:0000256" key="1">
    <source>
        <dbReference type="ARBA" id="ARBA00001936"/>
    </source>
</evidence>
<comment type="pathway">
    <text evidence="3">Protein modification; protein glycosylation.</text>
</comment>
<keyword evidence="10" id="KW-0333">Golgi apparatus</keyword>
<evidence type="ECO:0000256" key="7">
    <source>
        <dbReference type="ARBA" id="ARBA00022692"/>
    </source>
</evidence>
<evidence type="ECO:0000256" key="12">
    <source>
        <dbReference type="ARBA" id="ARBA00023211"/>
    </source>
</evidence>
<organism evidence="13 14">
    <name type="scientific">Tripterygium wilfordii</name>
    <name type="common">Thunder God vine</name>
    <dbReference type="NCBI Taxonomy" id="458696"/>
    <lineage>
        <taxon>Eukaryota</taxon>
        <taxon>Viridiplantae</taxon>
        <taxon>Streptophyta</taxon>
        <taxon>Embryophyta</taxon>
        <taxon>Tracheophyta</taxon>
        <taxon>Spermatophyta</taxon>
        <taxon>Magnoliopsida</taxon>
        <taxon>eudicotyledons</taxon>
        <taxon>Gunneridae</taxon>
        <taxon>Pentapetalae</taxon>
        <taxon>rosids</taxon>
        <taxon>fabids</taxon>
        <taxon>Celastrales</taxon>
        <taxon>Celastraceae</taxon>
        <taxon>Tripterygium</taxon>
    </lineage>
</organism>
<evidence type="ECO:0000256" key="2">
    <source>
        <dbReference type="ARBA" id="ARBA00004323"/>
    </source>
</evidence>
<keyword evidence="6 13" id="KW-0808">Transferase</keyword>
<evidence type="ECO:0000313" key="14">
    <source>
        <dbReference type="Proteomes" id="UP000593562"/>
    </source>
</evidence>
<evidence type="ECO:0000256" key="9">
    <source>
        <dbReference type="ARBA" id="ARBA00022989"/>
    </source>
</evidence>
<keyword evidence="14" id="KW-1185">Reference proteome</keyword>
<dbReference type="InParanoid" id="A0A7J7DAV8"/>
<dbReference type="Pfam" id="PF01762">
    <property type="entry name" value="Galactosyl_T"/>
    <property type="match status" value="1"/>
</dbReference>
<name>A0A7J7DAV8_TRIWF</name>
<dbReference type="EMBL" id="JAAARO010000008">
    <property type="protein sequence ID" value="KAF5743483.1"/>
    <property type="molecule type" value="Genomic_DNA"/>
</dbReference>
<dbReference type="GO" id="GO:0016758">
    <property type="term" value="F:hexosyltransferase activity"/>
    <property type="evidence" value="ECO:0007669"/>
    <property type="project" value="InterPro"/>
</dbReference>
<evidence type="ECO:0000256" key="11">
    <source>
        <dbReference type="ARBA" id="ARBA00023136"/>
    </source>
</evidence>
<dbReference type="UniPathway" id="UPA00378"/>
<proteinExistence type="inferred from homology"/>
<keyword evidence="12" id="KW-0464">Manganese</keyword>
<keyword evidence="5 13" id="KW-0328">Glycosyltransferase</keyword>
<dbReference type="Proteomes" id="UP000593562">
    <property type="component" value="Unassembled WGS sequence"/>
</dbReference>
<keyword evidence="8" id="KW-0735">Signal-anchor</keyword>
<gene>
    <name evidence="13" type="ORF">HS088_TW08G00067</name>
</gene>
<evidence type="ECO:0000256" key="10">
    <source>
        <dbReference type="ARBA" id="ARBA00023034"/>
    </source>
</evidence>
<keyword evidence="11" id="KW-0472">Membrane</keyword>
<comment type="subcellular location">
    <subcellularLocation>
        <location evidence="2">Golgi apparatus membrane</location>
        <topology evidence="2">Single-pass type II membrane protein</topology>
    </subcellularLocation>
</comment>
<dbReference type="GO" id="GO:0000139">
    <property type="term" value="C:Golgi membrane"/>
    <property type="evidence" value="ECO:0007669"/>
    <property type="project" value="UniProtKB-SubCell"/>
</dbReference>
<comment type="similarity">
    <text evidence="4">Belongs to the glycosyltransferase 31 family.</text>
</comment>
<comment type="caution">
    <text evidence="13">The sequence shown here is derived from an EMBL/GenBank/DDBJ whole genome shotgun (WGS) entry which is preliminary data.</text>
</comment>
<sequence>MIATRAAIHVAGRLWRDAHNRVHLIKELDRVTGQGQSAISMDDTLRIITCSHVAESDFIAENAVLYDDHVEAAQELPKKVKLFFAYAADKWDAEFYAKVSDDIYVNIDTLGATLATHLENPRVYVGCMKSGEVFS</sequence>
<evidence type="ECO:0000256" key="3">
    <source>
        <dbReference type="ARBA" id="ARBA00004922"/>
    </source>
</evidence>
<keyword evidence="7" id="KW-0812">Transmembrane</keyword>
<dbReference type="Gene3D" id="3.90.550.50">
    <property type="match status" value="1"/>
</dbReference>
<comment type="cofactor">
    <cofactor evidence="1">
        <name>Mn(2+)</name>
        <dbReference type="ChEBI" id="CHEBI:29035"/>
    </cofactor>
</comment>
<protein>
    <submittedName>
        <fullName evidence="13">Putative beta-1 3-galactosyltransferase 11</fullName>
    </submittedName>
</protein>
<evidence type="ECO:0000256" key="8">
    <source>
        <dbReference type="ARBA" id="ARBA00022968"/>
    </source>
</evidence>
<evidence type="ECO:0000256" key="6">
    <source>
        <dbReference type="ARBA" id="ARBA00022679"/>
    </source>
</evidence>
<keyword evidence="9" id="KW-1133">Transmembrane helix</keyword>
<accession>A0A7J7DAV8</accession>